<protein>
    <recommendedName>
        <fullName evidence="9">Branched-chain amino acid transport system carrier protein</fullName>
    </recommendedName>
</protein>
<dbReference type="PANTHER" id="PTHR30588">
    <property type="entry name" value="BRANCHED-CHAIN AMINO ACID TRANSPORT SYSTEM 2 CARRIER PROTEIN"/>
    <property type="match status" value="1"/>
</dbReference>
<feature type="transmembrane region" description="Helical" evidence="9">
    <location>
        <begin position="313"/>
        <end position="332"/>
    </location>
</feature>
<gene>
    <name evidence="10" type="primary">brnQ</name>
    <name evidence="10" type="ORF">K6Y31_06600</name>
</gene>
<dbReference type="EMBL" id="JAIMJA010000005">
    <property type="protein sequence ID" value="MCE2594479.1"/>
    <property type="molecule type" value="Genomic_DNA"/>
</dbReference>
<feature type="transmembrane region" description="Helical" evidence="9">
    <location>
        <begin position="197"/>
        <end position="213"/>
    </location>
</feature>
<organism evidence="10 11">
    <name type="scientific">Motilimonas cestriensis</name>
    <dbReference type="NCBI Taxonomy" id="2742685"/>
    <lineage>
        <taxon>Bacteria</taxon>
        <taxon>Pseudomonadati</taxon>
        <taxon>Pseudomonadota</taxon>
        <taxon>Gammaproteobacteria</taxon>
        <taxon>Alteromonadales</taxon>
        <taxon>Alteromonadales genera incertae sedis</taxon>
        <taxon>Motilimonas</taxon>
    </lineage>
</organism>
<evidence type="ECO:0000256" key="5">
    <source>
        <dbReference type="ARBA" id="ARBA00022692"/>
    </source>
</evidence>
<dbReference type="PANTHER" id="PTHR30588:SF0">
    <property type="entry name" value="BRANCHED-CHAIN AMINO ACID PERMEASE BRNQ"/>
    <property type="match status" value="1"/>
</dbReference>
<feature type="transmembrane region" description="Helical" evidence="9">
    <location>
        <begin position="225"/>
        <end position="247"/>
    </location>
</feature>
<dbReference type="Proteomes" id="UP001201273">
    <property type="component" value="Unassembled WGS sequence"/>
</dbReference>
<feature type="transmembrane region" description="Helical" evidence="9">
    <location>
        <begin position="41"/>
        <end position="64"/>
    </location>
</feature>
<keyword evidence="6 9" id="KW-0029">Amino-acid transport</keyword>
<feature type="transmembrane region" description="Helical" evidence="9">
    <location>
        <begin position="76"/>
        <end position="99"/>
    </location>
</feature>
<evidence type="ECO:0000313" key="10">
    <source>
        <dbReference type="EMBL" id="MCE2594479.1"/>
    </source>
</evidence>
<evidence type="ECO:0000256" key="2">
    <source>
        <dbReference type="ARBA" id="ARBA00008540"/>
    </source>
</evidence>
<dbReference type="Pfam" id="PF05525">
    <property type="entry name" value="Branch_AA_trans"/>
    <property type="match status" value="1"/>
</dbReference>
<dbReference type="RefSeq" id="WP_233052020.1">
    <property type="nucleotide sequence ID" value="NZ_JAIMJA010000005.1"/>
</dbReference>
<keyword evidence="8 9" id="KW-0472">Membrane</keyword>
<name>A0ABS8W670_9GAMM</name>
<evidence type="ECO:0000256" key="9">
    <source>
        <dbReference type="RuleBase" id="RU362122"/>
    </source>
</evidence>
<evidence type="ECO:0000256" key="6">
    <source>
        <dbReference type="ARBA" id="ARBA00022970"/>
    </source>
</evidence>
<keyword evidence="4" id="KW-1003">Cell membrane</keyword>
<dbReference type="InterPro" id="IPR004685">
    <property type="entry name" value="Brnchd-chn_aa_trnsp_Livcs"/>
</dbReference>
<accession>A0ABS8W670</accession>
<feature type="transmembrane region" description="Helical" evidence="9">
    <location>
        <begin position="338"/>
        <end position="356"/>
    </location>
</feature>
<feature type="transmembrane region" description="Helical" evidence="9">
    <location>
        <begin position="406"/>
        <end position="423"/>
    </location>
</feature>
<sequence>MNNRLSSLDILSLGLMTFAFFLGAGNIIFPPLAGAHAGAEMVPAMLGFLATAVGLPLLTLIAVAKAGGGISTMAKYLPASLATTLALSVYIIIGPSFATPRTGLVAYEIGVKPFIEQDYLASFSVVFFALVAWLSIKPGKLLDYVGKFITPLLVLLLLALAVAVFTAPLGELGVPNADYANDAFVKGFLEGYNTMDTFGALVFGMLIVNVLTSKGVTEKSYIYKYLIIAGCIAAAGLAFVYISLFYLGATSQVVAEGAKSGSDILTIYVFGMFEEQGAYALAAVVMMACLTTAVGLVSAMTAFLTKLKPNWNYTYLVLINCVVCALVTNVGLTQLISLSIPVLFAVYPVAIALIALTLMQEKLGNKGLSYKFVLTVALMFGVLDGLKVTGLDMHTFNFLPLFDKGLAWVLPTAVALAIALLAFKKAPCQATLSRS</sequence>
<evidence type="ECO:0000256" key="7">
    <source>
        <dbReference type="ARBA" id="ARBA00022989"/>
    </source>
</evidence>
<evidence type="ECO:0000313" key="11">
    <source>
        <dbReference type="Proteomes" id="UP001201273"/>
    </source>
</evidence>
<keyword evidence="7 9" id="KW-1133">Transmembrane helix</keyword>
<feature type="transmembrane region" description="Helical" evidence="9">
    <location>
        <begin position="119"/>
        <end position="136"/>
    </location>
</feature>
<comment type="caution">
    <text evidence="10">The sequence shown here is derived from an EMBL/GenBank/DDBJ whole genome shotgun (WGS) entry which is preliminary data.</text>
</comment>
<dbReference type="NCBIfam" id="TIGR00796">
    <property type="entry name" value="livcs"/>
    <property type="match status" value="1"/>
</dbReference>
<evidence type="ECO:0000256" key="8">
    <source>
        <dbReference type="ARBA" id="ARBA00023136"/>
    </source>
</evidence>
<keyword evidence="3 9" id="KW-0813">Transport</keyword>
<evidence type="ECO:0000256" key="4">
    <source>
        <dbReference type="ARBA" id="ARBA00022475"/>
    </source>
</evidence>
<comment type="function">
    <text evidence="9">Component of the transport system for branched-chain amino acids.</text>
</comment>
<feature type="transmembrane region" description="Helical" evidence="9">
    <location>
        <begin position="278"/>
        <end position="301"/>
    </location>
</feature>
<comment type="similarity">
    <text evidence="2 9">Belongs to the branched chain amino acid transporter family.</text>
</comment>
<keyword evidence="11" id="KW-1185">Reference proteome</keyword>
<evidence type="ECO:0000256" key="1">
    <source>
        <dbReference type="ARBA" id="ARBA00004651"/>
    </source>
</evidence>
<feature type="transmembrane region" description="Helical" evidence="9">
    <location>
        <begin position="148"/>
        <end position="169"/>
    </location>
</feature>
<keyword evidence="5 9" id="KW-0812">Transmembrane</keyword>
<evidence type="ECO:0000256" key="3">
    <source>
        <dbReference type="ARBA" id="ARBA00022448"/>
    </source>
</evidence>
<proteinExistence type="inferred from homology"/>
<feature type="transmembrane region" description="Helical" evidence="9">
    <location>
        <begin position="7"/>
        <end position="29"/>
    </location>
</feature>
<reference evidence="10 11" key="1">
    <citation type="journal article" date="2022" name="Environ. Microbiol. Rep.">
        <title>Eco-phylogenetic analyses reveal divergent evolution of vitamin B12 metabolism in the marine bacterial family 'Psychromonadaceae'.</title>
        <authorList>
            <person name="Jin X."/>
            <person name="Yang Y."/>
            <person name="Cao H."/>
            <person name="Gao B."/>
            <person name="Zhao Z."/>
        </authorList>
    </citation>
    <scope>NUCLEOTIDE SEQUENCE [LARGE SCALE GENOMIC DNA]</scope>
    <source>
        <strain evidence="10 11">MKS20</strain>
    </source>
</reference>
<comment type="subcellular location">
    <subcellularLocation>
        <location evidence="9">Cell inner membrane</location>
        <topology evidence="9">Multi-pass membrane protein</topology>
    </subcellularLocation>
    <subcellularLocation>
        <location evidence="1">Cell membrane</location>
        <topology evidence="1">Multi-pass membrane protein</topology>
    </subcellularLocation>
</comment>
<feature type="transmembrane region" description="Helical" evidence="9">
    <location>
        <begin position="368"/>
        <end position="386"/>
    </location>
</feature>